<proteinExistence type="predicted"/>
<evidence type="ECO:0000313" key="1">
    <source>
        <dbReference type="EMBL" id="AMO43120.1"/>
    </source>
</evidence>
<dbReference type="KEGG" id="vg:29122613"/>
<name>A0A127KMB8_9CAUD</name>
<dbReference type="Proteomes" id="UP000203157">
    <property type="component" value="Segment"/>
</dbReference>
<dbReference type="RefSeq" id="YP_009301613.1">
    <property type="nucleotide sequence ID" value="NC_031235.1"/>
</dbReference>
<evidence type="ECO:0000313" key="2">
    <source>
        <dbReference type="Proteomes" id="UP000203157"/>
    </source>
</evidence>
<gene>
    <name evidence="1" type="ORF">R1080702_111</name>
</gene>
<keyword evidence="2" id="KW-1185">Reference proteome</keyword>
<organism evidence="1 2">
    <name type="scientific">Cyanophage S-RIM32</name>
    <dbReference type="NCBI Taxonomy" id="1278479"/>
    <lineage>
        <taxon>Viruses</taxon>
        <taxon>Duplodnaviria</taxon>
        <taxon>Heunggongvirae</taxon>
        <taxon>Uroviricota</taxon>
        <taxon>Caudoviricetes</taxon>
        <taxon>Pantevenvirales</taxon>
        <taxon>Kyanoviridae</taxon>
        <taxon>Bristolvirus</taxon>
        <taxon>Bristolvirus rhodeisland</taxon>
    </lineage>
</organism>
<protein>
    <submittedName>
        <fullName evidence="1">Uncharacterized protein</fullName>
    </submittedName>
</protein>
<reference evidence="1 2" key="1">
    <citation type="submission" date="2016-01" db="EMBL/GenBank/DDBJ databases">
        <title>The genomic content and context of auxiliary metabolic genes in marine cyanophages.</title>
        <authorList>
            <person name="Marston M.F."/>
            <person name="Martiny J.B.H."/>
            <person name="Crummett L.T."/>
        </authorList>
    </citation>
    <scope>NUCLEOTIDE SEQUENCE [LARGE SCALE GENOMIC DNA]</scope>
    <source>
        <strain evidence="1">RW_108_0702</strain>
    </source>
</reference>
<sequence>MFMFFYNRFFFFQQMIYNIMSKRIYIFDNKIRYFSGK</sequence>
<dbReference type="EMBL" id="KU594606">
    <property type="protein sequence ID" value="AMO43120.1"/>
    <property type="molecule type" value="Genomic_DNA"/>
</dbReference>
<dbReference type="GeneID" id="29122613"/>
<accession>A0A127KMB8</accession>